<keyword evidence="4" id="KW-0274">FAD</keyword>
<protein>
    <submittedName>
        <fullName evidence="8">Acyl-CoA dehydrogenase</fullName>
    </submittedName>
</protein>
<evidence type="ECO:0000256" key="1">
    <source>
        <dbReference type="ARBA" id="ARBA00001974"/>
    </source>
</evidence>
<gene>
    <name evidence="8" type="ORF">FQ775_08280</name>
</gene>
<evidence type="ECO:0000259" key="7">
    <source>
        <dbReference type="Pfam" id="PF02771"/>
    </source>
</evidence>
<dbReference type="SUPFAM" id="SSF56645">
    <property type="entry name" value="Acyl-CoA dehydrogenase NM domain-like"/>
    <property type="match status" value="1"/>
</dbReference>
<accession>A0A5B8KXP5</accession>
<dbReference type="OrthoDB" id="9775090at2"/>
<dbReference type="Gene3D" id="1.20.140.10">
    <property type="entry name" value="Butyryl-CoA Dehydrogenase, subunit A, domain 3"/>
    <property type="match status" value="1"/>
</dbReference>
<dbReference type="InterPro" id="IPR013786">
    <property type="entry name" value="AcylCoA_DH/ox_N"/>
</dbReference>
<reference evidence="8" key="1">
    <citation type="submission" date="2020-04" db="EMBL/GenBank/DDBJ databases">
        <title>Nitratireductor sp. nov. isolated from mangrove soil.</title>
        <authorList>
            <person name="Ye Y."/>
        </authorList>
    </citation>
    <scope>NUCLEOTIDE SEQUENCE</scope>
    <source>
        <strain evidence="8">SY7</strain>
    </source>
</reference>
<dbReference type="GO" id="GO:0003995">
    <property type="term" value="F:acyl-CoA dehydrogenase activity"/>
    <property type="evidence" value="ECO:0007669"/>
    <property type="project" value="TreeGrafter"/>
</dbReference>
<keyword evidence="5" id="KW-0560">Oxidoreductase</keyword>
<dbReference type="SUPFAM" id="SSF47203">
    <property type="entry name" value="Acyl-CoA dehydrogenase C-terminal domain-like"/>
    <property type="match status" value="1"/>
</dbReference>
<keyword evidence="3" id="KW-0285">Flavoprotein</keyword>
<evidence type="ECO:0000313" key="8">
    <source>
        <dbReference type="EMBL" id="QDZ00375.1"/>
    </source>
</evidence>
<dbReference type="InterPro" id="IPR046373">
    <property type="entry name" value="Acyl-CoA_Oxase/DH_mid-dom_sf"/>
</dbReference>
<evidence type="ECO:0000259" key="6">
    <source>
        <dbReference type="Pfam" id="PF00441"/>
    </source>
</evidence>
<sequence>MPQAVLDDPDGTVAMLRDSVATLASRFPGPASVRAKRAGGRDGDAALWQAMAEAGWTGILLPEDLGGAGLTLAEQVALSEALGRALVSEPIATSAVLSSCLLGQAAQSAERDRLASGLVDGNLVLAPAWMDMHGRATVARTATGGGFTLSGAKRHVDFALSATDFLVVAETPDGAGLFSVPVGIAGLSVETAPGVDGAAIGTIRFDQCALPAESLIAEASSPNSLLDEPVLHARVALAAELAGLGSRAVEITIDYTRGRVQFGKPIASFQVIQHRLVDMWTDAEFACAAVVNAVDTMALGDARAAQMAVLAAKARAGDAAISICRRAVHLHGAMGFTDECDIGLYLKRATSLNATLGQPEDLRLEFVNLERAA</sequence>
<comment type="similarity">
    <text evidence="2">Belongs to the acyl-CoA dehydrogenase family.</text>
</comment>
<evidence type="ECO:0000313" key="9">
    <source>
        <dbReference type="Proteomes" id="UP000321389"/>
    </source>
</evidence>
<dbReference type="Pfam" id="PF00441">
    <property type="entry name" value="Acyl-CoA_dh_1"/>
    <property type="match status" value="1"/>
</dbReference>
<evidence type="ECO:0000256" key="3">
    <source>
        <dbReference type="ARBA" id="ARBA00022630"/>
    </source>
</evidence>
<dbReference type="InterPro" id="IPR037069">
    <property type="entry name" value="AcylCoA_DH/ox_N_sf"/>
</dbReference>
<dbReference type="InterPro" id="IPR009100">
    <property type="entry name" value="AcylCoA_DH/oxidase_NM_dom_sf"/>
</dbReference>
<feature type="domain" description="Acyl-CoA dehydrogenase/oxidase C-terminal" evidence="6">
    <location>
        <begin position="231"/>
        <end position="358"/>
    </location>
</feature>
<dbReference type="PANTHER" id="PTHR43884">
    <property type="entry name" value="ACYL-COA DEHYDROGENASE"/>
    <property type="match status" value="1"/>
</dbReference>
<proteinExistence type="inferred from homology"/>
<comment type="cofactor">
    <cofactor evidence="1">
        <name>FAD</name>
        <dbReference type="ChEBI" id="CHEBI:57692"/>
    </cofactor>
</comment>
<evidence type="ECO:0000256" key="4">
    <source>
        <dbReference type="ARBA" id="ARBA00022827"/>
    </source>
</evidence>
<dbReference type="KEGG" id="niy:FQ775_08280"/>
<dbReference type="RefSeq" id="WP_146299023.1">
    <property type="nucleotide sequence ID" value="NZ_CP042301.2"/>
</dbReference>
<dbReference type="GO" id="GO:0050660">
    <property type="term" value="F:flavin adenine dinucleotide binding"/>
    <property type="evidence" value="ECO:0007669"/>
    <property type="project" value="InterPro"/>
</dbReference>
<feature type="domain" description="Acyl-CoA dehydrogenase/oxidase N-terminal" evidence="7">
    <location>
        <begin position="15"/>
        <end position="120"/>
    </location>
</feature>
<organism evidence="8 9">
    <name type="scientific">Nitratireductor mangrovi</name>
    <dbReference type="NCBI Taxonomy" id="2599600"/>
    <lineage>
        <taxon>Bacteria</taxon>
        <taxon>Pseudomonadati</taxon>
        <taxon>Pseudomonadota</taxon>
        <taxon>Alphaproteobacteria</taxon>
        <taxon>Hyphomicrobiales</taxon>
        <taxon>Phyllobacteriaceae</taxon>
        <taxon>Nitratireductor</taxon>
    </lineage>
</organism>
<dbReference type="InterPro" id="IPR036250">
    <property type="entry name" value="AcylCo_DH-like_C"/>
</dbReference>
<name>A0A5B8KXP5_9HYPH</name>
<dbReference type="EMBL" id="CP042301">
    <property type="protein sequence ID" value="QDZ00375.1"/>
    <property type="molecule type" value="Genomic_DNA"/>
</dbReference>
<dbReference type="Gene3D" id="2.40.110.10">
    <property type="entry name" value="Butyryl-CoA Dehydrogenase, subunit A, domain 2"/>
    <property type="match status" value="1"/>
</dbReference>
<dbReference type="Proteomes" id="UP000321389">
    <property type="component" value="Chromosome"/>
</dbReference>
<dbReference type="PANTHER" id="PTHR43884:SF20">
    <property type="entry name" value="ACYL-COA DEHYDROGENASE FADE28"/>
    <property type="match status" value="1"/>
</dbReference>
<dbReference type="Gene3D" id="1.10.540.10">
    <property type="entry name" value="Acyl-CoA dehydrogenase/oxidase, N-terminal domain"/>
    <property type="match status" value="1"/>
</dbReference>
<evidence type="ECO:0000256" key="2">
    <source>
        <dbReference type="ARBA" id="ARBA00009347"/>
    </source>
</evidence>
<dbReference type="CDD" id="cd00567">
    <property type="entry name" value="ACAD"/>
    <property type="match status" value="1"/>
</dbReference>
<keyword evidence="9" id="KW-1185">Reference proteome</keyword>
<evidence type="ECO:0000256" key="5">
    <source>
        <dbReference type="ARBA" id="ARBA00023002"/>
    </source>
</evidence>
<dbReference type="InterPro" id="IPR009075">
    <property type="entry name" value="AcylCo_DH/oxidase_C"/>
</dbReference>
<dbReference type="AlphaFoldDB" id="A0A5B8KXP5"/>
<dbReference type="Pfam" id="PF02771">
    <property type="entry name" value="Acyl-CoA_dh_N"/>
    <property type="match status" value="1"/>
</dbReference>